<evidence type="ECO:0000259" key="1">
    <source>
        <dbReference type="Pfam" id="PF13280"/>
    </source>
</evidence>
<organism evidence="3 4">
    <name type="scientific">Rudaeicoccus suwonensis</name>
    <dbReference type="NCBI Taxonomy" id="657409"/>
    <lineage>
        <taxon>Bacteria</taxon>
        <taxon>Bacillati</taxon>
        <taxon>Actinomycetota</taxon>
        <taxon>Actinomycetes</taxon>
        <taxon>Micrococcales</taxon>
        <taxon>Dermacoccaceae</taxon>
        <taxon>Rudaeicoccus</taxon>
    </lineage>
</organism>
<accession>A0A561EAZ3</accession>
<comment type="caution">
    <text evidence="3">The sequence shown here is derived from an EMBL/GenBank/DDBJ whole genome shotgun (WGS) entry which is preliminary data.</text>
</comment>
<name>A0A561EAZ3_9MICO</name>
<dbReference type="Pfam" id="PF13280">
    <property type="entry name" value="WYL"/>
    <property type="match status" value="1"/>
</dbReference>
<dbReference type="Proteomes" id="UP000318297">
    <property type="component" value="Unassembled WGS sequence"/>
</dbReference>
<evidence type="ECO:0000313" key="4">
    <source>
        <dbReference type="Proteomes" id="UP000318297"/>
    </source>
</evidence>
<dbReference type="InterPro" id="IPR026881">
    <property type="entry name" value="WYL_dom"/>
</dbReference>
<proteinExistence type="predicted"/>
<dbReference type="PANTHER" id="PTHR34580">
    <property type="match status" value="1"/>
</dbReference>
<dbReference type="InterPro" id="IPR057727">
    <property type="entry name" value="WCX_dom"/>
</dbReference>
<dbReference type="InterPro" id="IPR051534">
    <property type="entry name" value="CBASS_pafABC_assoc_protein"/>
</dbReference>
<protein>
    <submittedName>
        <fullName evidence="3">Transcriptional regulator</fullName>
    </submittedName>
</protein>
<dbReference type="PANTHER" id="PTHR34580:SF3">
    <property type="entry name" value="PROTEIN PAFB"/>
    <property type="match status" value="1"/>
</dbReference>
<sequence length="331" mass="36506">MRYGRAMASPSPAAKTERLLNLVICLLYTRQPLSKAHIRRAVPQYGESTSDEAFDRMFERDKDELRDMGIPLRMEPIDAYFDDETGYRIDRREYALPEIAFESDELAVLGLASRTWQQASLAGPAATALRKLEAAEVERDASSLVGLEPRIRTSEPAFTAVKDAALRRRVITFTYRKVGGDASQRRLQPWAVTNWHGRWYVTGFDLDRAAPRVFRLSRIEGAVRASGKDAAYDVPADHDPLVMIAGSEPASTPLSATLLVRTGAGNALLRRAASRTTTEVGTELVIGFTDAELFADEIAGFGPSVRVVDPPELRQAVIRRLQAAMQSNGAA</sequence>
<dbReference type="AlphaFoldDB" id="A0A561EAZ3"/>
<reference evidence="3 4" key="1">
    <citation type="submission" date="2019-06" db="EMBL/GenBank/DDBJ databases">
        <title>Sequencing the genomes of 1000 actinobacteria strains.</title>
        <authorList>
            <person name="Klenk H.-P."/>
        </authorList>
    </citation>
    <scope>NUCLEOTIDE SEQUENCE [LARGE SCALE GENOMIC DNA]</scope>
    <source>
        <strain evidence="3 4">DSM 19560</strain>
    </source>
</reference>
<feature type="domain" description="WYL" evidence="1">
    <location>
        <begin position="157"/>
        <end position="222"/>
    </location>
</feature>
<evidence type="ECO:0000313" key="3">
    <source>
        <dbReference type="EMBL" id="TWE12780.1"/>
    </source>
</evidence>
<dbReference type="PROSITE" id="PS52050">
    <property type="entry name" value="WYL"/>
    <property type="match status" value="1"/>
</dbReference>
<keyword evidence="4" id="KW-1185">Reference proteome</keyword>
<dbReference type="Pfam" id="PF25583">
    <property type="entry name" value="WCX"/>
    <property type="match status" value="1"/>
</dbReference>
<evidence type="ECO:0000259" key="2">
    <source>
        <dbReference type="Pfam" id="PF25583"/>
    </source>
</evidence>
<gene>
    <name evidence="3" type="ORF">BKA23_1598</name>
</gene>
<feature type="domain" description="WCX" evidence="2">
    <location>
        <begin position="253"/>
        <end position="325"/>
    </location>
</feature>
<dbReference type="EMBL" id="VIVQ01000001">
    <property type="protein sequence ID" value="TWE12780.1"/>
    <property type="molecule type" value="Genomic_DNA"/>
</dbReference>